<sequence length="54" mass="6303">MKDEIYFSVYKITTVPLTRVFAFACLRFSFLRFIKEVSGCFFIICRALKLAALN</sequence>
<reference evidence="1 2" key="1">
    <citation type="submission" date="2020-08" db="EMBL/GenBank/DDBJ databases">
        <authorList>
            <person name="Koutsovoulos G."/>
            <person name="Danchin GJ E."/>
        </authorList>
    </citation>
    <scope>NUCLEOTIDE SEQUENCE [LARGE SCALE GENOMIC DNA]</scope>
</reference>
<gene>
    <name evidence="1" type="ORF">MENT_LOCUS53108</name>
</gene>
<dbReference type="EMBL" id="CAJEWN010001733">
    <property type="protein sequence ID" value="CAD2199694.1"/>
    <property type="molecule type" value="Genomic_DNA"/>
</dbReference>
<accession>A0A6V7XK33</accession>
<protein>
    <submittedName>
        <fullName evidence="1">Uncharacterized protein</fullName>
    </submittedName>
</protein>
<organism evidence="1 2">
    <name type="scientific">Meloidogyne enterolobii</name>
    <name type="common">Root-knot nematode worm</name>
    <name type="synonym">Meloidogyne mayaguensis</name>
    <dbReference type="NCBI Taxonomy" id="390850"/>
    <lineage>
        <taxon>Eukaryota</taxon>
        <taxon>Metazoa</taxon>
        <taxon>Ecdysozoa</taxon>
        <taxon>Nematoda</taxon>
        <taxon>Chromadorea</taxon>
        <taxon>Rhabditida</taxon>
        <taxon>Tylenchina</taxon>
        <taxon>Tylenchomorpha</taxon>
        <taxon>Tylenchoidea</taxon>
        <taxon>Meloidogynidae</taxon>
        <taxon>Meloidogyninae</taxon>
        <taxon>Meloidogyne</taxon>
    </lineage>
</organism>
<proteinExistence type="predicted"/>
<dbReference type="AlphaFoldDB" id="A0A6V7XK33"/>
<dbReference type="Proteomes" id="UP000580250">
    <property type="component" value="Unassembled WGS sequence"/>
</dbReference>
<evidence type="ECO:0000313" key="2">
    <source>
        <dbReference type="Proteomes" id="UP000580250"/>
    </source>
</evidence>
<comment type="caution">
    <text evidence="1">The sequence shown here is derived from an EMBL/GenBank/DDBJ whole genome shotgun (WGS) entry which is preliminary data.</text>
</comment>
<evidence type="ECO:0000313" key="1">
    <source>
        <dbReference type="EMBL" id="CAD2199694.1"/>
    </source>
</evidence>
<name>A0A6V7XK33_MELEN</name>